<feature type="active site" evidence="10 11">
    <location>
        <position position="184"/>
    </location>
</feature>
<evidence type="ECO:0000256" key="11">
    <source>
        <dbReference type="PIRSR" id="PIRSR000495-1"/>
    </source>
</evidence>
<evidence type="ECO:0000256" key="1">
    <source>
        <dbReference type="ARBA" id="ARBA00005091"/>
    </source>
</evidence>
<dbReference type="PROSITE" id="PS51273">
    <property type="entry name" value="GATASE_TYPE_1"/>
    <property type="match status" value="1"/>
</dbReference>
<feature type="domain" description="Glutamine amidotransferase" evidence="12">
    <location>
        <begin position="5"/>
        <end position="200"/>
    </location>
</feature>
<feature type="active site" description="Nucleophile" evidence="10 11">
    <location>
        <position position="80"/>
    </location>
</feature>
<dbReference type="EC" id="3.5.1.2" evidence="10"/>
<dbReference type="PANTHER" id="PTHR42701:SF1">
    <property type="entry name" value="IMIDAZOLE GLYCEROL PHOSPHATE SYNTHASE SUBUNIT HISH"/>
    <property type="match status" value="1"/>
</dbReference>
<protein>
    <recommendedName>
        <fullName evidence="10">Imidazole glycerol phosphate synthase subunit HisH</fullName>
        <ecNumber evidence="10">4.3.2.10</ecNumber>
    </recommendedName>
    <alternativeName>
        <fullName evidence="10">IGP synthase glutaminase subunit</fullName>
        <ecNumber evidence="10">3.5.1.2</ecNumber>
    </alternativeName>
    <alternativeName>
        <fullName evidence="10">IGP synthase subunit HisH</fullName>
    </alternativeName>
    <alternativeName>
        <fullName evidence="10">ImGP synthase subunit HisH</fullName>
        <shortName evidence="10">IGPS subunit HisH</shortName>
    </alternativeName>
</protein>
<dbReference type="GO" id="GO:0005737">
    <property type="term" value="C:cytoplasm"/>
    <property type="evidence" value="ECO:0007669"/>
    <property type="project" value="UniProtKB-SubCell"/>
</dbReference>
<accession>A0A851GNV5</accession>
<evidence type="ECO:0000256" key="7">
    <source>
        <dbReference type="ARBA" id="ARBA00023239"/>
    </source>
</evidence>
<keyword evidence="7 10" id="KW-0456">Lyase</keyword>
<comment type="pathway">
    <text evidence="1 10">Amino-acid biosynthesis; L-histidine biosynthesis; L-histidine from 5-phospho-alpha-D-ribose 1-diphosphate: step 5/9.</text>
</comment>
<keyword evidence="5 10" id="KW-0315">Glutamine amidotransferase</keyword>
<evidence type="ECO:0000256" key="10">
    <source>
        <dbReference type="HAMAP-Rule" id="MF_00278"/>
    </source>
</evidence>
<organism evidence="13 14">
    <name type="scientific">Oceaniferula marina</name>
    <dbReference type="NCBI Taxonomy" id="2748318"/>
    <lineage>
        <taxon>Bacteria</taxon>
        <taxon>Pseudomonadati</taxon>
        <taxon>Verrucomicrobiota</taxon>
        <taxon>Verrucomicrobiia</taxon>
        <taxon>Verrucomicrobiales</taxon>
        <taxon>Verrucomicrobiaceae</taxon>
        <taxon>Oceaniferula</taxon>
    </lineage>
</organism>
<dbReference type="GO" id="GO:0000105">
    <property type="term" value="P:L-histidine biosynthetic process"/>
    <property type="evidence" value="ECO:0007669"/>
    <property type="project" value="UniProtKB-UniRule"/>
</dbReference>
<evidence type="ECO:0000256" key="5">
    <source>
        <dbReference type="ARBA" id="ARBA00022962"/>
    </source>
</evidence>
<dbReference type="Proteomes" id="UP000557872">
    <property type="component" value="Unassembled WGS sequence"/>
</dbReference>
<comment type="catalytic activity">
    <reaction evidence="9 10">
        <text>L-glutamine + H2O = L-glutamate + NH4(+)</text>
        <dbReference type="Rhea" id="RHEA:15889"/>
        <dbReference type="ChEBI" id="CHEBI:15377"/>
        <dbReference type="ChEBI" id="CHEBI:28938"/>
        <dbReference type="ChEBI" id="CHEBI:29985"/>
        <dbReference type="ChEBI" id="CHEBI:58359"/>
        <dbReference type="EC" id="3.5.1.2"/>
    </reaction>
</comment>
<name>A0A851GNV5_9BACT</name>
<dbReference type="AlphaFoldDB" id="A0A851GNV5"/>
<evidence type="ECO:0000256" key="6">
    <source>
        <dbReference type="ARBA" id="ARBA00023102"/>
    </source>
</evidence>
<evidence type="ECO:0000256" key="2">
    <source>
        <dbReference type="ARBA" id="ARBA00011152"/>
    </source>
</evidence>
<dbReference type="InterPro" id="IPR010139">
    <property type="entry name" value="Imidazole-glycPsynth_HisH"/>
</dbReference>
<comment type="catalytic activity">
    <reaction evidence="8 10">
        <text>5-[(5-phospho-1-deoxy-D-ribulos-1-ylimino)methylamino]-1-(5-phospho-beta-D-ribosyl)imidazole-4-carboxamide + L-glutamine = D-erythro-1-(imidazol-4-yl)glycerol 3-phosphate + 5-amino-1-(5-phospho-beta-D-ribosyl)imidazole-4-carboxamide + L-glutamate + H(+)</text>
        <dbReference type="Rhea" id="RHEA:24793"/>
        <dbReference type="ChEBI" id="CHEBI:15378"/>
        <dbReference type="ChEBI" id="CHEBI:29985"/>
        <dbReference type="ChEBI" id="CHEBI:58278"/>
        <dbReference type="ChEBI" id="CHEBI:58359"/>
        <dbReference type="ChEBI" id="CHEBI:58475"/>
        <dbReference type="ChEBI" id="CHEBI:58525"/>
        <dbReference type="EC" id="4.3.2.10"/>
    </reaction>
</comment>
<keyword evidence="3 10" id="KW-0028">Amino-acid biosynthesis</keyword>
<dbReference type="GO" id="GO:0000107">
    <property type="term" value="F:imidazoleglycerol-phosphate synthase activity"/>
    <property type="evidence" value="ECO:0007669"/>
    <property type="project" value="UniProtKB-UniRule"/>
</dbReference>
<evidence type="ECO:0000259" key="12">
    <source>
        <dbReference type="Pfam" id="PF00117"/>
    </source>
</evidence>
<evidence type="ECO:0000256" key="9">
    <source>
        <dbReference type="ARBA" id="ARBA00049534"/>
    </source>
</evidence>
<evidence type="ECO:0000313" key="13">
    <source>
        <dbReference type="EMBL" id="NWK56510.1"/>
    </source>
</evidence>
<dbReference type="Gene3D" id="3.40.50.880">
    <property type="match status" value="1"/>
</dbReference>
<comment type="caution">
    <text evidence="13">The sequence shown here is derived from an EMBL/GenBank/DDBJ whole genome shotgun (WGS) entry which is preliminary data.</text>
</comment>
<dbReference type="PANTHER" id="PTHR42701">
    <property type="entry name" value="IMIDAZOLE GLYCEROL PHOSPHATE SYNTHASE SUBUNIT HISH"/>
    <property type="match status" value="1"/>
</dbReference>
<dbReference type="EMBL" id="JACBAZ010000004">
    <property type="protein sequence ID" value="NWK56510.1"/>
    <property type="molecule type" value="Genomic_DNA"/>
</dbReference>
<sequence length="205" mass="22498">MKVGIVDYGRGNLRSVENAFLAIGADAVLITRPDELDDITHLVVPGQGEFGDCAANLKKQGMFAPIQQWAADDKPYLGICVGYQLIFEQGEESPDAEGLAIMKGSVKRFPDKGLKIPHMGWNSVIPNDPDHPIWADMPEEPFFYFVHSYYPEPDNPGNVAAVCDYVLPFAAAVTRGNLVATQFHPEKSQHNGLQLLKNFLALSVA</sequence>
<dbReference type="Pfam" id="PF00117">
    <property type="entry name" value="GATase"/>
    <property type="match status" value="1"/>
</dbReference>
<dbReference type="InterPro" id="IPR017926">
    <property type="entry name" value="GATASE"/>
</dbReference>
<dbReference type="InterPro" id="IPR029062">
    <property type="entry name" value="Class_I_gatase-like"/>
</dbReference>
<proteinExistence type="inferred from homology"/>
<evidence type="ECO:0000256" key="4">
    <source>
        <dbReference type="ARBA" id="ARBA00022801"/>
    </source>
</evidence>
<dbReference type="SUPFAM" id="SSF52317">
    <property type="entry name" value="Class I glutamine amidotransferase-like"/>
    <property type="match status" value="1"/>
</dbReference>
<dbReference type="HAMAP" id="MF_00278">
    <property type="entry name" value="HisH"/>
    <property type="match status" value="1"/>
</dbReference>
<reference evidence="13 14" key="1">
    <citation type="submission" date="2020-07" db="EMBL/GenBank/DDBJ databases">
        <title>Roseicoccus Jingziensis gen. nov., sp. nov., isolated from coastal seawater.</title>
        <authorList>
            <person name="Feng X."/>
        </authorList>
    </citation>
    <scope>NUCLEOTIDE SEQUENCE [LARGE SCALE GENOMIC DNA]</scope>
    <source>
        <strain evidence="13 14">N1E253</strain>
    </source>
</reference>
<dbReference type="PIRSF" id="PIRSF000495">
    <property type="entry name" value="Amidotransf_hisH"/>
    <property type="match status" value="1"/>
</dbReference>
<comment type="subunit">
    <text evidence="2 10">Heterodimer of HisH and HisF.</text>
</comment>
<comment type="subcellular location">
    <subcellularLocation>
        <location evidence="10">Cytoplasm</location>
    </subcellularLocation>
</comment>
<feature type="active site" evidence="10 11">
    <location>
        <position position="186"/>
    </location>
</feature>
<dbReference type="RefSeq" id="WP_178933280.1">
    <property type="nucleotide sequence ID" value="NZ_JACBAZ010000004.1"/>
</dbReference>
<keyword evidence="14" id="KW-1185">Reference proteome</keyword>
<dbReference type="UniPathway" id="UPA00031">
    <property type="reaction ID" value="UER00010"/>
</dbReference>
<comment type="function">
    <text evidence="10">IGPS catalyzes the conversion of PRFAR and glutamine to IGP, AICAR and glutamate. The HisH subunit catalyzes the hydrolysis of glutamine to glutamate and ammonia as part of the synthesis of IGP and AICAR. The resulting ammonia molecule is channeled to the active site of HisF.</text>
</comment>
<dbReference type="EC" id="4.3.2.10" evidence="10"/>
<evidence type="ECO:0000256" key="8">
    <source>
        <dbReference type="ARBA" id="ARBA00047838"/>
    </source>
</evidence>
<dbReference type="NCBIfam" id="TIGR01855">
    <property type="entry name" value="IMP_synth_hisH"/>
    <property type="match status" value="1"/>
</dbReference>
<dbReference type="CDD" id="cd01748">
    <property type="entry name" value="GATase1_IGP_Synthase"/>
    <property type="match status" value="1"/>
</dbReference>
<gene>
    <name evidence="10 13" type="primary">hisH</name>
    <name evidence="13" type="ORF">HW115_12890</name>
</gene>
<keyword evidence="6 10" id="KW-0368">Histidine biosynthesis</keyword>
<evidence type="ECO:0000313" key="14">
    <source>
        <dbReference type="Proteomes" id="UP000557872"/>
    </source>
</evidence>
<dbReference type="GO" id="GO:0016829">
    <property type="term" value="F:lyase activity"/>
    <property type="evidence" value="ECO:0007669"/>
    <property type="project" value="UniProtKB-KW"/>
</dbReference>
<dbReference type="GO" id="GO:0004359">
    <property type="term" value="F:glutaminase activity"/>
    <property type="evidence" value="ECO:0007669"/>
    <property type="project" value="UniProtKB-EC"/>
</dbReference>
<keyword evidence="4 10" id="KW-0378">Hydrolase</keyword>
<evidence type="ECO:0000256" key="3">
    <source>
        <dbReference type="ARBA" id="ARBA00022605"/>
    </source>
</evidence>
<keyword evidence="10" id="KW-0963">Cytoplasm</keyword>